<dbReference type="Proteomes" id="UP000287296">
    <property type="component" value="Unassembled WGS sequence"/>
</dbReference>
<dbReference type="OrthoDB" id="2690514at2"/>
<comment type="caution">
    <text evidence="1">The sequence shown here is derived from an EMBL/GenBank/DDBJ whole genome shotgun (WGS) entry which is preliminary data.</text>
</comment>
<name>A0A429X5S3_SIMTE</name>
<proteinExistence type="predicted"/>
<dbReference type="InterPro" id="IPR019658">
    <property type="entry name" value="DUF2515"/>
</dbReference>
<protein>
    <submittedName>
        <fullName evidence="1">DUF2515 domain-containing protein</fullName>
    </submittedName>
</protein>
<gene>
    <name evidence="1" type="ORF">D5F11_015905</name>
</gene>
<accession>A0A429X5S3</accession>
<evidence type="ECO:0000313" key="1">
    <source>
        <dbReference type="EMBL" id="RST58724.1"/>
    </source>
</evidence>
<dbReference type="EMBL" id="QYTW02000017">
    <property type="protein sequence ID" value="RST58724.1"/>
    <property type="molecule type" value="Genomic_DNA"/>
</dbReference>
<dbReference type="Pfam" id="PF10720">
    <property type="entry name" value="DUF2515"/>
    <property type="match status" value="1"/>
</dbReference>
<sequence length="381" mass="45136">MFFCKKKKKTEPLSHQLHEIKGKLKKSLLNPCHLNIEHISSEDQMIVGQIRQTTKMLNINNVTRTKAYLDFYLRYPEIHWAFLGHLVSRNGGWNMTDLKGDLLSRLMSEKKQEEFFEFLERGNWLIFQDAFPQFLLYEESIRRGRSLFYLLPYLEISRYMEVIWNDFWLRGDSYTLAMAQVVNEQSYLEARMIQNPFYKEKVLHTLEFVLQDLLSFNQILFPSRNGAKAVLTGMTIHQFGSLHERIILGRRLYQLLFKDWRRHKKILNWCMSHTHSGSRKDYWPHIFNDVNEGVPGPLQIRRLKNCRLIKGSPKLYSPLLEYAWPNMKHRPAEPGDWFDDPNVVVYLKKNDEAIDGEITGDYCETLQNLELAVLAKKAIFI</sequence>
<evidence type="ECO:0000313" key="2">
    <source>
        <dbReference type="Proteomes" id="UP000287296"/>
    </source>
</evidence>
<organism evidence="1 2">
    <name type="scientific">Siminovitchia terrae</name>
    <name type="common">Bacillus terrae</name>
    <dbReference type="NCBI Taxonomy" id="1914933"/>
    <lineage>
        <taxon>Bacteria</taxon>
        <taxon>Bacillati</taxon>
        <taxon>Bacillota</taxon>
        <taxon>Bacilli</taxon>
        <taxon>Bacillales</taxon>
        <taxon>Bacillaceae</taxon>
        <taxon>Siminovitchia</taxon>
    </lineage>
</organism>
<dbReference type="AlphaFoldDB" id="A0A429X5S3"/>
<reference evidence="1 2" key="1">
    <citation type="submission" date="2018-12" db="EMBL/GenBank/DDBJ databases">
        <authorList>
            <person name="Sun L."/>
            <person name="Chen Z."/>
        </authorList>
    </citation>
    <scope>NUCLEOTIDE SEQUENCE [LARGE SCALE GENOMIC DNA]</scope>
    <source>
        <strain evidence="1 2">LMG 29736</strain>
    </source>
</reference>